<feature type="domain" description="Type I restriction modification DNA specificity" evidence="5">
    <location>
        <begin position="137"/>
        <end position="248"/>
    </location>
</feature>
<dbReference type="AlphaFoldDB" id="A0A3E2TQ48"/>
<dbReference type="InterPro" id="IPR000055">
    <property type="entry name" value="Restrct_endonuc_typeI_TRD"/>
</dbReference>
<evidence type="ECO:0000313" key="6">
    <source>
        <dbReference type="EMBL" id="RGB80603.1"/>
    </source>
</evidence>
<evidence type="ECO:0000259" key="5">
    <source>
        <dbReference type="Pfam" id="PF01420"/>
    </source>
</evidence>
<keyword evidence="6" id="KW-0378">Hydrolase</keyword>
<keyword evidence="6" id="KW-0540">Nuclease</keyword>
<keyword evidence="3" id="KW-0238">DNA-binding</keyword>
<protein>
    <submittedName>
        <fullName evidence="6">Restriction endonuclease subunit S</fullName>
    </submittedName>
</protein>
<evidence type="ECO:0000256" key="3">
    <source>
        <dbReference type="ARBA" id="ARBA00023125"/>
    </source>
</evidence>
<evidence type="ECO:0000313" key="7">
    <source>
        <dbReference type="Proteomes" id="UP000260773"/>
    </source>
</evidence>
<comment type="caution">
    <text evidence="6">The sequence shown here is derived from an EMBL/GenBank/DDBJ whole genome shotgun (WGS) entry which is preliminary data.</text>
</comment>
<evidence type="ECO:0000256" key="2">
    <source>
        <dbReference type="ARBA" id="ARBA00022747"/>
    </source>
</evidence>
<dbReference type="EMBL" id="QVEP01000010">
    <property type="protein sequence ID" value="RGB80603.1"/>
    <property type="molecule type" value="Genomic_DNA"/>
</dbReference>
<dbReference type="InterPro" id="IPR051212">
    <property type="entry name" value="Type-I_RE_S_subunit"/>
</dbReference>
<dbReference type="GO" id="GO:0003677">
    <property type="term" value="F:DNA binding"/>
    <property type="evidence" value="ECO:0007669"/>
    <property type="project" value="UniProtKB-KW"/>
</dbReference>
<dbReference type="Gene3D" id="3.90.220.20">
    <property type="entry name" value="DNA methylase specificity domains"/>
    <property type="match status" value="1"/>
</dbReference>
<dbReference type="PANTHER" id="PTHR43140">
    <property type="entry name" value="TYPE-1 RESTRICTION ENZYME ECOKI SPECIFICITY PROTEIN"/>
    <property type="match status" value="1"/>
</dbReference>
<proteinExistence type="inferred from homology"/>
<gene>
    <name evidence="6" type="ORF">DW070_05890</name>
</gene>
<name>A0A3E2TQ48_9FIRM</name>
<accession>A0A3E2TQ48</accession>
<comment type="subunit">
    <text evidence="4">The methyltransferase is composed of M and S polypeptides.</text>
</comment>
<dbReference type="Pfam" id="PF01420">
    <property type="entry name" value="Methylase_S"/>
    <property type="match status" value="1"/>
</dbReference>
<sequence length="251" mass="28304">MLKKSILQEAVQGKLVPQDSSDEPASVLLERIRAQKERLIQEGKIKRDKHESVIYRRDNSHYEKRGSEEICIDDEIPFELPNGWRWCRFSTICYKLTDGSHNPPPKRANGFRVISARNIKNGRILFTDEDRLCDQNGFNKENPRTQISKGDVILGIIGGSIGNTAIYGYDEPVIAQRSIAIFGSLINNKYMKLLLDSPLFQQQFNSKSNGTAQGGIYLGELANMLVPLPPVNEQNRILASISSLENKIVTM</sequence>
<keyword evidence="6" id="KW-0255">Endonuclease</keyword>
<dbReference type="Proteomes" id="UP000260773">
    <property type="component" value="Unassembled WGS sequence"/>
</dbReference>
<dbReference type="GO" id="GO:0004519">
    <property type="term" value="F:endonuclease activity"/>
    <property type="evidence" value="ECO:0007669"/>
    <property type="project" value="UniProtKB-KW"/>
</dbReference>
<dbReference type="InterPro" id="IPR044946">
    <property type="entry name" value="Restrct_endonuc_typeI_TRD_sf"/>
</dbReference>
<comment type="similarity">
    <text evidence="1">Belongs to the type-I restriction system S methylase family.</text>
</comment>
<keyword evidence="2" id="KW-0680">Restriction system</keyword>
<reference evidence="6 7" key="1">
    <citation type="submission" date="2018-08" db="EMBL/GenBank/DDBJ databases">
        <title>A genome reference for cultivated species of the human gut microbiota.</title>
        <authorList>
            <person name="Zou Y."/>
            <person name="Xue W."/>
            <person name="Luo G."/>
        </authorList>
    </citation>
    <scope>NUCLEOTIDE SEQUENCE [LARGE SCALE GENOMIC DNA]</scope>
    <source>
        <strain evidence="6 7">AF45-17</strain>
    </source>
</reference>
<dbReference type="GO" id="GO:0009307">
    <property type="term" value="P:DNA restriction-modification system"/>
    <property type="evidence" value="ECO:0007669"/>
    <property type="project" value="UniProtKB-KW"/>
</dbReference>
<dbReference type="SUPFAM" id="SSF116734">
    <property type="entry name" value="DNA methylase specificity domain"/>
    <property type="match status" value="1"/>
</dbReference>
<evidence type="ECO:0000256" key="1">
    <source>
        <dbReference type="ARBA" id="ARBA00010923"/>
    </source>
</evidence>
<organism evidence="6 7">
    <name type="scientific">Coprococcus catus</name>
    <dbReference type="NCBI Taxonomy" id="116085"/>
    <lineage>
        <taxon>Bacteria</taxon>
        <taxon>Bacillati</taxon>
        <taxon>Bacillota</taxon>
        <taxon>Clostridia</taxon>
        <taxon>Lachnospirales</taxon>
        <taxon>Lachnospiraceae</taxon>
        <taxon>Coprococcus</taxon>
    </lineage>
</organism>
<evidence type="ECO:0000256" key="4">
    <source>
        <dbReference type="ARBA" id="ARBA00038652"/>
    </source>
</evidence>
<dbReference type="PANTHER" id="PTHR43140:SF1">
    <property type="entry name" value="TYPE I RESTRICTION ENZYME ECOKI SPECIFICITY SUBUNIT"/>
    <property type="match status" value="1"/>
</dbReference>